<feature type="domain" description="DUF2510" evidence="3">
    <location>
        <begin position="5"/>
        <end position="34"/>
    </location>
</feature>
<dbReference type="InterPro" id="IPR018929">
    <property type="entry name" value="DUF2510"/>
</dbReference>
<feature type="transmembrane region" description="Helical" evidence="2">
    <location>
        <begin position="68"/>
        <end position="87"/>
    </location>
</feature>
<feature type="region of interest" description="Disordered" evidence="1">
    <location>
        <begin position="92"/>
        <end position="170"/>
    </location>
</feature>
<feature type="region of interest" description="Disordered" evidence="1">
    <location>
        <begin position="27"/>
        <end position="59"/>
    </location>
</feature>
<reference evidence="4 5" key="1">
    <citation type="submission" date="2016-10" db="EMBL/GenBank/DDBJ databases">
        <authorList>
            <person name="de Groot N.N."/>
        </authorList>
    </citation>
    <scope>NUCLEOTIDE SEQUENCE [LARGE SCALE GENOMIC DNA]</scope>
    <source>
        <strain evidence="4 5">DSM 21800</strain>
    </source>
</reference>
<keyword evidence="2" id="KW-0812">Transmembrane</keyword>
<gene>
    <name evidence="4" type="ORF">SAMN04489812_1125</name>
</gene>
<evidence type="ECO:0000313" key="4">
    <source>
        <dbReference type="EMBL" id="SDS17953.1"/>
    </source>
</evidence>
<keyword evidence="5" id="KW-1185">Reference proteome</keyword>
<keyword evidence="2" id="KW-0472">Membrane</keyword>
<evidence type="ECO:0000256" key="2">
    <source>
        <dbReference type="SAM" id="Phobius"/>
    </source>
</evidence>
<accession>A0A1H1Q3P1</accession>
<dbReference type="Pfam" id="PF10708">
    <property type="entry name" value="DUF2510"/>
    <property type="match status" value="1"/>
</dbReference>
<keyword evidence="2" id="KW-1133">Transmembrane helix</keyword>
<feature type="compositionally biased region" description="Low complexity" evidence="1">
    <location>
        <begin position="45"/>
        <end position="59"/>
    </location>
</feature>
<dbReference type="AlphaFoldDB" id="A0A1H1Q3P1"/>
<dbReference type="Proteomes" id="UP000199103">
    <property type="component" value="Chromosome I"/>
</dbReference>
<proteinExistence type="predicted"/>
<dbReference type="STRING" id="630515.SAMN04489812_1125"/>
<evidence type="ECO:0000313" key="5">
    <source>
        <dbReference type="Proteomes" id="UP000199103"/>
    </source>
</evidence>
<dbReference type="EMBL" id="LT629772">
    <property type="protein sequence ID" value="SDS17953.1"/>
    <property type="molecule type" value="Genomic_DNA"/>
</dbReference>
<evidence type="ECO:0000259" key="3">
    <source>
        <dbReference type="Pfam" id="PF10708"/>
    </source>
</evidence>
<dbReference type="OrthoDB" id="5065474at2"/>
<dbReference type="RefSeq" id="WP_157683229.1">
    <property type="nucleotide sequence ID" value="NZ_LT629772.1"/>
</dbReference>
<evidence type="ECO:0000256" key="1">
    <source>
        <dbReference type="SAM" id="MobiDB-lite"/>
    </source>
</evidence>
<organism evidence="4 5">
    <name type="scientific">Microlunatus soli</name>
    <dbReference type="NCBI Taxonomy" id="630515"/>
    <lineage>
        <taxon>Bacteria</taxon>
        <taxon>Bacillati</taxon>
        <taxon>Actinomycetota</taxon>
        <taxon>Actinomycetes</taxon>
        <taxon>Propionibacteriales</taxon>
        <taxon>Propionibacteriaceae</taxon>
        <taxon>Microlunatus</taxon>
    </lineage>
</organism>
<sequence length="313" mass="32737">MAATGWYPDPDGTPGRYRYWDGRQWSAETTDNPSIGSPTGGGPIGSSSTAQPASGAGRQAARRGRTGLILAALAVLLVVVVIATLVIRSLGDQRPGALGDPDPPESSVSGWDDSSPLPTASPPPTGDSTGPTSAVACAAGAPGSRNPHPSDGRLHGGRLSLEQPGSPWRRDDRYASGLSYAYDVSGASEQVEPSWFAMVAVGELHADDGFRRPKQAADGVLQCIASSFYYEYFTGRKDLSSKRFALDGHSGWSIRSEIRVDDPAVQAAGDVVEVIVLDTGDADRLSLFAGFVPIGDAARISQLDEVISGLRVD</sequence>
<name>A0A1H1Q3P1_9ACTN</name>
<protein>
    <recommendedName>
        <fullName evidence="3">DUF2510 domain-containing protein</fullName>
    </recommendedName>
</protein>